<organism evidence="1 2">
    <name type="scientific">Panagrolaimus sp. PS1159</name>
    <dbReference type="NCBI Taxonomy" id="55785"/>
    <lineage>
        <taxon>Eukaryota</taxon>
        <taxon>Metazoa</taxon>
        <taxon>Ecdysozoa</taxon>
        <taxon>Nematoda</taxon>
        <taxon>Chromadorea</taxon>
        <taxon>Rhabditida</taxon>
        <taxon>Tylenchina</taxon>
        <taxon>Panagrolaimomorpha</taxon>
        <taxon>Panagrolaimoidea</taxon>
        <taxon>Panagrolaimidae</taxon>
        <taxon>Panagrolaimus</taxon>
    </lineage>
</organism>
<dbReference type="WBParaSite" id="PS1159_v2.g5323.t3">
    <property type="protein sequence ID" value="PS1159_v2.g5323.t3"/>
    <property type="gene ID" value="PS1159_v2.g5323"/>
</dbReference>
<protein>
    <submittedName>
        <fullName evidence="2">Phosphatidylserine decarboxylase</fullName>
    </submittedName>
</protein>
<dbReference type="Proteomes" id="UP000887580">
    <property type="component" value="Unplaced"/>
</dbReference>
<evidence type="ECO:0000313" key="1">
    <source>
        <dbReference type="Proteomes" id="UP000887580"/>
    </source>
</evidence>
<reference evidence="2" key="1">
    <citation type="submission" date="2022-11" db="UniProtKB">
        <authorList>
            <consortium name="WormBaseParasite"/>
        </authorList>
    </citation>
    <scope>IDENTIFICATION</scope>
</reference>
<accession>A0AC35GIG6</accession>
<name>A0AC35GIG6_9BILA</name>
<sequence>MGYNRKERLKIASKLGKQKNEKNRPTNNTISWRLKNLQHKTKKEEQTLQEHEELYQNRNNEQKEEETMDIAETEVKTEEIQNYNQKEETMDVAETEVKTEEIQNYNQRKGYTLSVAVPGSILNNAQGPELKTYLAGQIARTCAVFCVDEVVIFDETARMTDNQIEAYYSGAWVGMENINSKNVECNFHIARILEYLECPQYLRKYLFPMQRPLNFSGVLNPLDGMHHLRADNLTIPYREGIVLDKPVKDPTRVLCDVGLDKDLELEADYPIPPKTRITVKMAEKKTPKRYFGSVSSPKAIMKDLGIYWGYSVRLAKSLSEAMNNYDIVIGTSERGVPIREANIPPVKNQRVLIVFANIPPVKNQRVMIVFGGLQGLESALDADEEINETDPSKVFPIYVNSLPGQGSRIIRTEEAIPITLSLLKDKFLSLDFLPSSKISTLSLTQHAYCLRYLSTEPRTRMEDETNRRKPPSFRKIMRLFPLLFKCHALRPSSKISTLSLTQHAYRLRYLSTEPRTRLENEILTNRRKPPSFRKVLKWVISGGILVGVGSLFVNVFVQDYRSEIDPKHYYSDWKLRLYTSLPLAGVSRSFGYVSRLTVPVFLREPLYGAFARAYDCRIDEAIEKDLRAYPNFAEFFNRPLLPSARPISDISLVSPADGKVLHYGEVVGRRIEYVKGHDYDVTDFLGPSVPEVRPGNLLYQVVIYLAPGDYHAFHSPVNWHVSEKVHHPGFLLSVRPSVLDWVPKLFCLNERVVLSGQWRHGYFSMSAVAATNVGDIYIDLGKDEKPVIKTETHEVLAVDKMFTKGSKVGEFRLGSTIVLIFEAPEHVKFAIRAGDQLRYGQSMIVTEV</sequence>
<evidence type="ECO:0000313" key="2">
    <source>
        <dbReference type="WBParaSite" id="PS1159_v2.g5323.t3"/>
    </source>
</evidence>
<proteinExistence type="predicted"/>